<dbReference type="InterPro" id="IPR050570">
    <property type="entry name" value="Cell_wall_metabolism_enzyme"/>
</dbReference>
<dbReference type="Gene3D" id="3.10.450.350">
    <property type="match status" value="1"/>
</dbReference>
<name>A0A7H0VJX2_9FLAO</name>
<evidence type="ECO:0000256" key="4">
    <source>
        <dbReference type="ARBA" id="ARBA00022723"/>
    </source>
</evidence>
<comment type="cofactor">
    <cofactor evidence="1">
        <name>Zn(2+)</name>
        <dbReference type="ChEBI" id="CHEBI:29105"/>
    </cofactor>
</comment>
<dbReference type="GO" id="GO:0006508">
    <property type="term" value="P:proteolysis"/>
    <property type="evidence" value="ECO:0007669"/>
    <property type="project" value="UniProtKB-KW"/>
</dbReference>
<dbReference type="PANTHER" id="PTHR21666:SF288">
    <property type="entry name" value="CELL DIVISION PROTEIN YTFB"/>
    <property type="match status" value="1"/>
</dbReference>
<evidence type="ECO:0000256" key="5">
    <source>
        <dbReference type="ARBA" id="ARBA00022801"/>
    </source>
</evidence>
<evidence type="ECO:0000313" key="10">
    <source>
        <dbReference type="EMBL" id="QNR26020.1"/>
    </source>
</evidence>
<proteinExistence type="predicted"/>
<keyword evidence="7" id="KW-0482">Metalloprotease</keyword>
<feature type="domain" description="Csd3-like second N-terminal" evidence="9">
    <location>
        <begin position="105"/>
        <end position="227"/>
    </location>
</feature>
<organism evidence="10 11">
    <name type="scientific">Croceimicrobium hydrocarbonivorans</name>
    <dbReference type="NCBI Taxonomy" id="2761580"/>
    <lineage>
        <taxon>Bacteria</taxon>
        <taxon>Pseudomonadati</taxon>
        <taxon>Bacteroidota</taxon>
        <taxon>Flavobacteriia</taxon>
        <taxon>Flavobacteriales</taxon>
        <taxon>Owenweeksiaceae</taxon>
        <taxon>Croceimicrobium</taxon>
    </lineage>
</organism>
<dbReference type="GO" id="GO:0004222">
    <property type="term" value="F:metalloendopeptidase activity"/>
    <property type="evidence" value="ECO:0007669"/>
    <property type="project" value="TreeGrafter"/>
</dbReference>
<reference evidence="10 11" key="1">
    <citation type="submission" date="2020-08" db="EMBL/GenBank/DDBJ databases">
        <title>Croceimicrobium hydrocarbonivorans gen. nov., sp. nov., a novel marine bacterium isolated from a bacterial consortium that degrades polyethylene terephthalate.</title>
        <authorList>
            <person name="Liu R."/>
        </authorList>
    </citation>
    <scope>NUCLEOTIDE SEQUENCE [LARGE SCALE GENOMIC DNA]</scope>
    <source>
        <strain evidence="10 11">A20-9</strain>
    </source>
</reference>
<dbReference type="KEGG" id="chyd:H4K34_06315"/>
<dbReference type="SUPFAM" id="SSF51261">
    <property type="entry name" value="Duplicated hybrid motif"/>
    <property type="match status" value="1"/>
</dbReference>
<evidence type="ECO:0000256" key="2">
    <source>
        <dbReference type="ARBA" id="ARBA00004196"/>
    </source>
</evidence>
<dbReference type="FunFam" id="2.70.70.10:FF:000002">
    <property type="entry name" value="Murein DD-endopeptidase MepM"/>
    <property type="match status" value="1"/>
</dbReference>
<evidence type="ECO:0000256" key="6">
    <source>
        <dbReference type="ARBA" id="ARBA00022833"/>
    </source>
</evidence>
<keyword evidence="11" id="KW-1185">Reference proteome</keyword>
<dbReference type="EMBL" id="CP060139">
    <property type="protein sequence ID" value="QNR26020.1"/>
    <property type="molecule type" value="Genomic_DNA"/>
</dbReference>
<dbReference type="Proteomes" id="UP000516305">
    <property type="component" value="Chromosome"/>
</dbReference>
<keyword evidence="5" id="KW-0378">Hydrolase</keyword>
<evidence type="ECO:0000256" key="1">
    <source>
        <dbReference type="ARBA" id="ARBA00001947"/>
    </source>
</evidence>
<dbReference type="AlphaFoldDB" id="A0A7H0VJX2"/>
<sequence>MKYGLPVDSFELIDNVISNGESFSNILLNFGIDYSMINRIATNYKDIFDVRNLRSGKDYTIFAENLDSNQVARYMVYKPSAIDYVVFDLRDTGNVYLGAEDVEVREKSISGVIESSLYESLLDQGGSPALAVELSKVYAWTIDFFRIQPGDYFKLIYEENYIQDSIKVGTGRILAADFHHSGRSFYSFFYDNDTTYRDYFDEEGRSLRKAFLKAPLDFFRISSRFNPRRFHPVLKRVKPHLGTDYAAPHGTPIMSTADGEVIAAAYTRGNGNYVKVRHNSTYTTQYLHMSKFAKGIRKGSRVRQGDVIGYVGSTGLATGPHVCYRFWVNGKQVDPLSQDLPEAEPITDEYMPSFQDFMMPLKKRIDALKLPLEEPKEPKVRLAQLQS</sequence>
<keyword evidence="4" id="KW-0479">Metal-binding</keyword>
<evidence type="ECO:0000259" key="8">
    <source>
        <dbReference type="Pfam" id="PF01551"/>
    </source>
</evidence>
<dbReference type="InterPro" id="IPR045834">
    <property type="entry name" value="Csd3_N2"/>
</dbReference>
<dbReference type="CDD" id="cd12797">
    <property type="entry name" value="M23_peptidase"/>
    <property type="match status" value="1"/>
</dbReference>
<dbReference type="Gene3D" id="2.70.70.10">
    <property type="entry name" value="Glucose Permease (Domain IIA)"/>
    <property type="match status" value="1"/>
</dbReference>
<protein>
    <submittedName>
        <fullName evidence="10">Peptidoglycan DD-metalloendopeptidase family protein</fullName>
    </submittedName>
</protein>
<keyword evidence="6" id="KW-0862">Zinc</keyword>
<dbReference type="InterPro" id="IPR011055">
    <property type="entry name" value="Dup_hybrid_motif"/>
</dbReference>
<dbReference type="Pfam" id="PF19425">
    <property type="entry name" value="Csd3_N2"/>
    <property type="match status" value="1"/>
</dbReference>
<comment type="subcellular location">
    <subcellularLocation>
        <location evidence="2">Cell envelope</location>
    </subcellularLocation>
</comment>
<dbReference type="GO" id="GO:0046872">
    <property type="term" value="F:metal ion binding"/>
    <property type="evidence" value="ECO:0007669"/>
    <property type="project" value="UniProtKB-KW"/>
</dbReference>
<dbReference type="InterPro" id="IPR016047">
    <property type="entry name" value="M23ase_b-sheet_dom"/>
</dbReference>
<gene>
    <name evidence="10" type="ORF">H4K34_06315</name>
</gene>
<dbReference type="GO" id="GO:0030313">
    <property type="term" value="C:cell envelope"/>
    <property type="evidence" value="ECO:0007669"/>
    <property type="project" value="UniProtKB-SubCell"/>
</dbReference>
<evidence type="ECO:0000256" key="3">
    <source>
        <dbReference type="ARBA" id="ARBA00022670"/>
    </source>
</evidence>
<evidence type="ECO:0000256" key="7">
    <source>
        <dbReference type="ARBA" id="ARBA00023049"/>
    </source>
</evidence>
<keyword evidence="3" id="KW-0645">Protease</keyword>
<accession>A0A7H0VJX2</accession>
<evidence type="ECO:0000259" key="9">
    <source>
        <dbReference type="Pfam" id="PF19425"/>
    </source>
</evidence>
<dbReference type="PANTHER" id="PTHR21666">
    <property type="entry name" value="PEPTIDASE-RELATED"/>
    <property type="match status" value="1"/>
</dbReference>
<dbReference type="Pfam" id="PF01551">
    <property type="entry name" value="Peptidase_M23"/>
    <property type="match status" value="1"/>
</dbReference>
<evidence type="ECO:0000313" key="11">
    <source>
        <dbReference type="Proteomes" id="UP000516305"/>
    </source>
</evidence>
<feature type="domain" description="M23ase beta-sheet core" evidence="8">
    <location>
        <begin position="239"/>
        <end position="335"/>
    </location>
</feature>